<sequence length="60" mass="6256">MDDARQRLVGGDLKTGVPVVIATDPCVVDFATMFNEAALIAVGPIRRFGFSSSPSSDGSL</sequence>
<reference evidence="1" key="1">
    <citation type="submission" date="2013-12" db="EMBL/GenBank/DDBJ databases">
        <title>The Genome Sequence of Aphanomyces invadans NJM9701.</title>
        <authorList>
            <consortium name="The Broad Institute Genomics Platform"/>
            <person name="Russ C."/>
            <person name="Tyler B."/>
            <person name="van West P."/>
            <person name="Dieguez-Uribeondo J."/>
            <person name="Young S.K."/>
            <person name="Zeng Q."/>
            <person name="Gargeya S."/>
            <person name="Fitzgerald M."/>
            <person name="Abouelleil A."/>
            <person name="Alvarado L."/>
            <person name="Chapman S.B."/>
            <person name="Gainer-Dewar J."/>
            <person name="Goldberg J."/>
            <person name="Griggs A."/>
            <person name="Gujja S."/>
            <person name="Hansen M."/>
            <person name="Howarth C."/>
            <person name="Imamovic A."/>
            <person name="Ireland A."/>
            <person name="Larimer J."/>
            <person name="McCowan C."/>
            <person name="Murphy C."/>
            <person name="Pearson M."/>
            <person name="Poon T.W."/>
            <person name="Priest M."/>
            <person name="Roberts A."/>
            <person name="Saif S."/>
            <person name="Shea T."/>
            <person name="Sykes S."/>
            <person name="Wortman J."/>
            <person name="Nusbaum C."/>
            <person name="Birren B."/>
        </authorList>
    </citation>
    <scope>NUCLEOTIDE SEQUENCE [LARGE SCALE GENOMIC DNA]</scope>
    <source>
        <strain evidence="1">NJM9701</strain>
    </source>
</reference>
<organism evidence="1">
    <name type="scientific">Aphanomyces invadans</name>
    <dbReference type="NCBI Taxonomy" id="157072"/>
    <lineage>
        <taxon>Eukaryota</taxon>
        <taxon>Sar</taxon>
        <taxon>Stramenopiles</taxon>
        <taxon>Oomycota</taxon>
        <taxon>Saprolegniomycetes</taxon>
        <taxon>Saprolegniales</taxon>
        <taxon>Verrucalvaceae</taxon>
        <taxon>Aphanomyces</taxon>
    </lineage>
</organism>
<name>A0A024U3H5_9STRA</name>
<dbReference type="EMBL" id="KI913964">
    <property type="protein sequence ID" value="ETW00785.1"/>
    <property type="molecule type" value="Genomic_DNA"/>
</dbReference>
<evidence type="ECO:0000313" key="1">
    <source>
        <dbReference type="EMBL" id="ETW00785.1"/>
    </source>
</evidence>
<protein>
    <submittedName>
        <fullName evidence="1">Uncharacterized protein</fullName>
    </submittedName>
</protein>
<dbReference type="GeneID" id="20084372"/>
<dbReference type="RefSeq" id="XP_008870920.1">
    <property type="nucleotide sequence ID" value="XM_008872698.1"/>
</dbReference>
<dbReference type="VEuPathDB" id="FungiDB:H310_07322"/>
<accession>A0A024U3H5</accession>
<dbReference type="AlphaFoldDB" id="A0A024U3H5"/>
<dbReference type="OrthoDB" id="72057at2759"/>
<gene>
    <name evidence="1" type="ORF">H310_07322</name>
</gene>
<proteinExistence type="predicted"/>